<accession>A0A2L2SVQ0</accession>
<keyword evidence="3" id="KW-1185">Reference proteome</keyword>
<evidence type="ECO:0000256" key="1">
    <source>
        <dbReference type="SAM" id="MobiDB-lite"/>
    </source>
</evidence>
<evidence type="ECO:0000313" key="3">
    <source>
        <dbReference type="Proteomes" id="UP000245910"/>
    </source>
</evidence>
<dbReference type="Proteomes" id="UP000245910">
    <property type="component" value="Chromosome II"/>
</dbReference>
<feature type="region of interest" description="Disordered" evidence="1">
    <location>
        <begin position="84"/>
        <end position="110"/>
    </location>
</feature>
<protein>
    <submittedName>
        <fullName evidence="2">Uncharacterized protein</fullName>
    </submittedName>
</protein>
<proteinExistence type="predicted"/>
<organism evidence="2 3">
    <name type="scientific">Fusarium venenatum</name>
    <dbReference type="NCBI Taxonomy" id="56646"/>
    <lineage>
        <taxon>Eukaryota</taxon>
        <taxon>Fungi</taxon>
        <taxon>Dikarya</taxon>
        <taxon>Ascomycota</taxon>
        <taxon>Pezizomycotina</taxon>
        <taxon>Sordariomycetes</taxon>
        <taxon>Hypocreomycetidae</taxon>
        <taxon>Hypocreales</taxon>
        <taxon>Nectriaceae</taxon>
        <taxon>Fusarium</taxon>
    </lineage>
</organism>
<reference evidence="3" key="1">
    <citation type="submission" date="2014-10" db="EMBL/GenBank/DDBJ databases">
        <authorList>
            <person name="King R."/>
        </authorList>
    </citation>
    <scope>NUCLEOTIDE SEQUENCE [LARGE SCALE GENOMIC DNA]</scope>
    <source>
        <strain evidence="3">A3/5</strain>
    </source>
</reference>
<name>A0A2L2SVQ0_9HYPO</name>
<feature type="compositionally biased region" description="Polar residues" evidence="1">
    <location>
        <begin position="91"/>
        <end position="101"/>
    </location>
</feature>
<evidence type="ECO:0000313" key="2">
    <source>
        <dbReference type="EMBL" id="CEI60469.1"/>
    </source>
</evidence>
<sequence>MSRQSEASEKGQSREGVVIVKTGHLAERAVVALLVAAGGAGGADDNHASTLAAVLVGGHIDDDVGDVVGFGVCVEVVVLRREREREKGQDKTGNQKATPPSLQGGGLDARQGKGKATLRLRSKVSLALHLLRALHVPLEWVWVYDINQSVVGQLDPGVTS</sequence>
<dbReference type="EMBL" id="LN649230">
    <property type="protein sequence ID" value="CEI60469.1"/>
    <property type="molecule type" value="Genomic_DNA"/>
</dbReference>
<dbReference type="AlphaFoldDB" id="A0A2L2SVQ0"/>